<feature type="region of interest" description="Disordered" evidence="2">
    <location>
        <begin position="92"/>
        <end position="147"/>
    </location>
</feature>
<organism evidence="3 4">
    <name type="scientific">Carnegiea gigantea</name>
    <dbReference type="NCBI Taxonomy" id="171969"/>
    <lineage>
        <taxon>Eukaryota</taxon>
        <taxon>Viridiplantae</taxon>
        <taxon>Streptophyta</taxon>
        <taxon>Embryophyta</taxon>
        <taxon>Tracheophyta</taxon>
        <taxon>Spermatophyta</taxon>
        <taxon>Magnoliopsida</taxon>
        <taxon>eudicotyledons</taxon>
        <taxon>Gunneridae</taxon>
        <taxon>Pentapetalae</taxon>
        <taxon>Caryophyllales</taxon>
        <taxon>Cactineae</taxon>
        <taxon>Cactaceae</taxon>
        <taxon>Cactoideae</taxon>
        <taxon>Echinocereeae</taxon>
        <taxon>Carnegiea</taxon>
    </lineage>
</organism>
<feature type="compositionally biased region" description="Polar residues" evidence="2">
    <location>
        <begin position="132"/>
        <end position="142"/>
    </location>
</feature>
<protein>
    <submittedName>
        <fullName evidence="3">Uncharacterized protein</fullName>
    </submittedName>
</protein>
<evidence type="ECO:0000256" key="2">
    <source>
        <dbReference type="SAM" id="MobiDB-lite"/>
    </source>
</evidence>
<dbReference type="InterPro" id="IPR012862">
    <property type="entry name" value="DUF1635"/>
</dbReference>
<comment type="caution">
    <text evidence="3">The sequence shown here is derived from an EMBL/GenBank/DDBJ whole genome shotgun (WGS) entry which is preliminary data.</text>
</comment>
<keyword evidence="4" id="KW-1185">Reference proteome</keyword>
<name>A0A9Q1K0M7_9CARY</name>
<proteinExistence type="predicted"/>
<dbReference type="Pfam" id="PF07795">
    <property type="entry name" value="DUF1635"/>
    <property type="match status" value="1"/>
</dbReference>
<feature type="coiled-coil region" evidence="1">
    <location>
        <begin position="14"/>
        <end position="73"/>
    </location>
</feature>
<dbReference type="Proteomes" id="UP001153076">
    <property type="component" value="Unassembled WGS sequence"/>
</dbReference>
<dbReference type="PANTHER" id="PTHR33431:SF12">
    <property type="entry name" value="HIGH MOBILITY GROUP BOX PROTEIN, PUTATIVE (DUF1635)-RELATED"/>
    <property type="match status" value="1"/>
</dbReference>
<evidence type="ECO:0000256" key="1">
    <source>
        <dbReference type="SAM" id="Coils"/>
    </source>
</evidence>
<evidence type="ECO:0000313" key="4">
    <source>
        <dbReference type="Proteomes" id="UP001153076"/>
    </source>
</evidence>
<feature type="compositionally biased region" description="Polar residues" evidence="2">
    <location>
        <begin position="100"/>
        <end position="124"/>
    </location>
</feature>
<sequence>MEDIGSLWGFQESVDELKQKIQYMTYELELTKKEANEEMKKNNEQMNKLLHLLQTAIKERDEAKSQLNKLQQSLSFNQPIINFDQLIPTPFSPDTPLFPNYQSKSNSGISDNSNTNTNRQSRVSSPVVDSLSYPQHQPSSPDSPVVDQGSLIIEKLAKGRPLPPKGSLMQAVKDAGPPLATLLVAGSLPRWRNPPGRLTHPIPPVKINGYLGSSSSVHSQSCDWSVGHFAPSNMLDFGGGNGSSGNCLMGSAVNFNCQVSKRQRLV</sequence>
<reference evidence="3" key="1">
    <citation type="submission" date="2022-04" db="EMBL/GenBank/DDBJ databases">
        <title>Carnegiea gigantea Genome sequencing and assembly v2.</title>
        <authorList>
            <person name="Copetti D."/>
            <person name="Sanderson M.J."/>
            <person name="Burquez A."/>
            <person name="Wojciechowski M.F."/>
        </authorList>
    </citation>
    <scope>NUCLEOTIDE SEQUENCE</scope>
    <source>
        <strain evidence="3">SGP5-SGP5p</strain>
        <tissue evidence="3">Aerial part</tissue>
    </source>
</reference>
<dbReference type="PANTHER" id="PTHR33431">
    <property type="entry name" value="ENABLED-LIKE PROTEIN (DUF1635)"/>
    <property type="match status" value="1"/>
</dbReference>
<gene>
    <name evidence="3" type="ORF">Cgig2_009273</name>
</gene>
<evidence type="ECO:0000313" key="3">
    <source>
        <dbReference type="EMBL" id="KAJ8434298.1"/>
    </source>
</evidence>
<keyword evidence="1" id="KW-0175">Coiled coil</keyword>
<dbReference type="AlphaFoldDB" id="A0A9Q1K0M7"/>
<dbReference type="EMBL" id="JAKOGI010000488">
    <property type="protein sequence ID" value="KAJ8434298.1"/>
    <property type="molecule type" value="Genomic_DNA"/>
</dbReference>
<accession>A0A9Q1K0M7</accession>
<dbReference type="OrthoDB" id="778241at2759"/>